<evidence type="ECO:0000256" key="1">
    <source>
        <dbReference type="ARBA" id="ARBA00004141"/>
    </source>
</evidence>
<dbReference type="InterPro" id="IPR005829">
    <property type="entry name" value="Sugar_transporter_CS"/>
</dbReference>
<keyword evidence="2 5" id="KW-0812">Transmembrane</keyword>
<sequence>MHLDELVEEIGSFGKFQMLMMFMVMTPKLAIGYNMMLMQYGAYVTDWWCVEDVNSNVSRNNMTYKYCSGGNSTCSRVYDDYTRTVVTEWDLVCERKWITPIITSIQMAGVLVGAIIAGQSADRFGRKKTFYLTLLLHSLFTIAIIFVSSWQAFTAMRCLIGITIGSYLVVCMFPVEFLGYKWRPALIVFPFWATGVCILALVSWLLHDWVYVHLIAGVWTMLFLLGWFFVPESLRWLVVTGRIDQAEQIIERVAMMNDRTKPVKTREMILKLSEEEEERTKRGKKYSYIDLYKGWKLARHTIILHIVWWSLSASYYGIAFGVGKFSGNLYLNLFLMSMLEFPFVVPVLCALNRLGRRSVAAAMFAGGSLSCLGVIIVQNTVSGDHKGTVITVLSLTIQIFAGEAWASIIALTNEIYPTVIRNLGYGAASTAARVGGIVAPFVFALTDNDTIPYVIVIILLGLSGVLTWFFLPETLGLALEDILPGHDKKEKLLEEIPNEHKVSDTFKLHESPIDM</sequence>
<feature type="transmembrane region" description="Helical" evidence="5">
    <location>
        <begin position="211"/>
        <end position="230"/>
    </location>
</feature>
<dbReference type="InterPro" id="IPR020846">
    <property type="entry name" value="MFS_dom"/>
</dbReference>
<keyword evidence="3 5" id="KW-1133">Transmembrane helix</keyword>
<evidence type="ECO:0000256" key="2">
    <source>
        <dbReference type="ARBA" id="ARBA00022692"/>
    </source>
</evidence>
<feature type="transmembrane region" description="Helical" evidence="5">
    <location>
        <begin position="19"/>
        <end position="38"/>
    </location>
</feature>
<feature type="transmembrane region" description="Helical" evidence="5">
    <location>
        <begin position="185"/>
        <end position="205"/>
    </location>
</feature>
<evidence type="ECO:0000256" key="4">
    <source>
        <dbReference type="ARBA" id="ARBA00023136"/>
    </source>
</evidence>
<dbReference type="PROSITE" id="PS50850">
    <property type="entry name" value="MFS"/>
    <property type="match status" value="1"/>
</dbReference>
<feature type="transmembrane region" description="Helical" evidence="5">
    <location>
        <begin position="389"/>
        <end position="411"/>
    </location>
</feature>
<dbReference type="PANTHER" id="PTHR24064">
    <property type="entry name" value="SOLUTE CARRIER FAMILY 22 MEMBER"/>
    <property type="match status" value="1"/>
</dbReference>
<feature type="transmembrane region" description="Helical" evidence="5">
    <location>
        <begin position="159"/>
        <end position="178"/>
    </location>
</feature>
<organism evidence="7 8">
    <name type="scientific">Patella caerulea</name>
    <name type="common">Rayed Mediterranean limpet</name>
    <dbReference type="NCBI Taxonomy" id="87958"/>
    <lineage>
        <taxon>Eukaryota</taxon>
        <taxon>Metazoa</taxon>
        <taxon>Spiralia</taxon>
        <taxon>Lophotrochozoa</taxon>
        <taxon>Mollusca</taxon>
        <taxon>Gastropoda</taxon>
        <taxon>Patellogastropoda</taxon>
        <taxon>Patelloidea</taxon>
        <taxon>Patellidae</taxon>
        <taxon>Patella</taxon>
    </lineage>
</organism>
<dbReference type="InterPro" id="IPR005828">
    <property type="entry name" value="MFS_sugar_transport-like"/>
</dbReference>
<dbReference type="Gene3D" id="1.20.1250.20">
    <property type="entry name" value="MFS general substrate transporter like domains"/>
    <property type="match status" value="1"/>
</dbReference>
<dbReference type="SUPFAM" id="SSF103473">
    <property type="entry name" value="MFS general substrate transporter"/>
    <property type="match status" value="1"/>
</dbReference>
<comment type="caution">
    <text evidence="7">The sequence shown here is derived from an EMBL/GenBank/DDBJ whole genome shotgun (WGS) entry which is preliminary data.</text>
</comment>
<dbReference type="GO" id="GO:0016020">
    <property type="term" value="C:membrane"/>
    <property type="evidence" value="ECO:0007669"/>
    <property type="project" value="UniProtKB-SubCell"/>
</dbReference>
<feature type="transmembrane region" description="Helical" evidence="5">
    <location>
        <begin position="130"/>
        <end position="153"/>
    </location>
</feature>
<protein>
    <recommendedName>
        <fullName evidence="6">Major facilitator superfamily (MFS) profile domain-containing protein</fullName>
    </recommendedName>
</protein>
<comment type="subcellular location">
    <subcellularLocation>
        <location evidence="1">Membrane</location>
        <topology evidence="1">Multi-pass membrane protein</topology>
    </subcellularLocation>
</comment>
<feature type="domain" description="Major facilitator superfamily (MFS) profile" evidence="6">
    <location>
        <begin position="20"/>
        <end position="475"/>
    </location>
</feature>
<dbReference type="EMBL" id="JAZGQO010000018">
    <property type="protein sequence ID" value="KAK6167561.1"/>
    <property type="molecule type" value="Genomic_DNA"/>
</dbReference>
<accession>A0AAN8GCR8</accession>
<dbReference type="PROSITE" id="PS00216">
    <property type="entry name" value="SUGAR_TRANSPORT_1"/>
    <property type="match status" value="1"/>
</dbReference>
<feature type="transmembrane region" description="Helical" evidence="5">
    <location>
        <begin position="329"/>
        <end position="351"/>
    </location>
</feature>
<dbReference type="Proteomes" id="UP001347796">
    <property type="component" value="Unassembled WGS sequence"/>
</dbReference>
<dbReference type="Pfam" id="PF00083">
    <property type="entry name" value="Sugar_tr"/>
    <property type="match status" value="1"/>
</dbReference>
<name>A0AAN8GCR8_PATCE</name>
<feature type="transmembrane region" description="Helical" evidence="5">
    <location>
        <begin position="302"/>
        <end position="323"/>
    </location>
</feature>
<evidence type="ECO:0000259" key="6">
    <source>
        <dbReference type="PROSITE" id="PS50850"/>
    </source>
</evidence>
<dbReference type="InterPro" id="IPR036259">
    <property type="entry name" value="MFS_trans_sf"/>
</dbReference>
<feature type="transmembrane region" description="Helical" evidence="5">
    <location>
        <begin position="423"/>
        <end position="445"/>
    </location>
</feature>
<evidence type="ECO:0000256" key="3">
    <source>
        <dbReference type="ARBA" id="ARBA00022989"/>
    </source>
</evidence>
<dbReference type="AlphaFoldDB" id="A0AAN8GCR8"/>
<dbReference type="GO" id="GO:0022857">
    <property type="term" value="F:transmembrane transporter activity"/>
    <property type="evidence" value="ECO:0007669"/>
    <property type="project" value="InterPro"/>
</dbReference>
<evidence type="ECO:0000313" key="7">
    <source>
        <dbReference type="EMBL" id="KAK6167561.1"/>
    </source>
</evidence>
<feature type="transmembrane region" description="Helical" evidence="5">
    <location>
        <begin position="97"/>
        <end position="118"/>
    </location>
</feature>
<feature type="transmembrane region" description="Helical" evidence="5">
    <location>
        <begin position="451"/>
        <end position="471"/>
    </location>
</feature>
<evidence type="ECO:0000313" key="8">
    <source>
        <dbReference type="Proteomes" id="UP001347796"/>
    </source>
</evidence>
<keyword evidence="8" id="KW-1185">Reference proteome</keyword>
<keyword evidence="4 5" id="KW-0472">Membrane</keyword>
<feature type="transmembrane region" description="Helical" evidence="5">
    <location>
        <begin position="358"/>
        <end position="377"/>
    </location>
</feature>
<gene>
    <name evidence="7" type="ORF">SNE40_021558</name>
</gene>
<reference evidence="7 8" key="1">
    <citation type="submission" date="2024-01" db="EMBL/GenBank/DDBJ databases">
        <title>The genome of the rayed Mediterranean limpet Patella caerulea (Linnaeus, 1758).</title>
        <authorList>
            <person name="Anh-Thu Weber A."/>
            <person name="Halstead-Nussloch G."/>
        </authorList>
    </citation>
    <scope>NUCLEOTIDE SEQUENCE [LARGE SCALE GENOMIC DNA]</scope>
    <source>
        <strain evidence="7">AATW-2023a</strain>
        <tissue evidence="7">Whole specimen</tissue>
    </source>
</reference>
<evidence type="ECO:0000256" key="5">
    <source>
        <dbReference type="SAM" id="Phobius"/>
    </source>
</evidence>
<proteinExistence type="predicted"/>